<comment type="caution">
    <text evidence="1">The sequence shown here is derived from an EMBL/GenBank/DDBJ whole genome shotgun (WGS) entry which is preliminary data.</text>
</comment>
<evidence type="ECO:0000313" key="2">
    <source>
        <dbReference type="Proteomes" id="UP001063166"/>
    </source>
</evidence>
<dbReference type="Proteomes" id="UP001063166">
    <property type="component" value="Unassembled WGS sequence"/>
</dbReference>
<proteinExistence type="predicted"/>
<dbReference type="EMBL" id="BRPK01000015">
    <property type="protein sequence ID" value="GLB43945.1"/>
    <property type="molecule type" value="Genomic_DNA"/>
</dbReference>
<protein>
    <submittedName>
        <fullName evidence="1">Zn-finger domain-containing protein</fullName>
    </submittedName>
</protein>
<keyword evidence="2" id="KW-1185">Reference proteome</keyword>
<name>A0A9P3UTS5_LYOSH</name>
<evidence type="ECO:0000313" key="1">
    <source>
        <dbReference type="EMBL" id="GLB43945.1"/>
    </source>
</evidence>
<gene>
    <name evidence="1" type="ORF">LshimejAT787_1501290</name>
</gene>
<organism evidence="1 2">
    <name type="scientific">Lyophyllum shimeji</name>
    <name type="common">Hon-shimeji</name>
    <name type="synonym">Tricholoma shimeji</name>
    <dbReference type="NCBI Taxonomy" id="47721"/>
    <lineage>
        <taxon>Eukaryota</taxon>
        <taxon>Fungi</taxon>
        <taxon>Dikarya</taxon>
        <taxon>Basidiomycota</taxon>
        <taxon>Agaricomycotina</taxon>
        <taxon>Agaricomycetes</taxon>
        <taxon>Agaricomycetidae</taxon>
        <taxon>Agaricales</taxon>
        <taxon>Tricholomatineae</taxon>
        <taxon>Lyophyllaceae</taxon>
        <taxon>Lyophyllum</taxon>
    </lineage>
</organism>
<dbReference type="AlphaFoldDB" id="A0A9P3UTS5"/>
<reference evidence="1" key="1">
    <citation type="submission" date="2022-07" db="EMBL/GenBank/DDBJ databases">
        <title>The genome of Lyophyllum shimeji provides insight into the initial evolution of ectomycorrhizal fungal genome.</title>
        <authorList>
            <person name="Kobayashi Y."/>
            <person name="Shibata T."/>
            <person name="Hirakawa H."/>
            <person name="Shigenobu S."/>
            <person name="Nishiyama T."/>
            <person name="Yamada A."/>
            <person name="Hasebe M."/>
            <person name="Kawaguchi M."/>
        </authorList>
    </citation>
    <scope>NUCLEOTIDE SEQUENCE</scope>
    <source>
        <strain evidence="1">AT787</strain>
    </source>
</reference>
<sequence>MDDSHGLSHVIVDTGDDDEPVVVATAIPPSTSAFTPSEGFDNYNIALHHPPALRDIPASVITEVHGASRFLPAVQAFLAQHGSRITAHPFDGFDLFKRISIMLPDIPQANANDRKNIVRATPPVPARGRARAEPAHLDFALVRTGEHNVRTDGTALDGLRVAHVRVIFKLPSVYRIRTMHPLVYVEWYTPFSKPDPVSGLFTLKPSTRNRHIYGEIIEVDRIVRNIHMMPKYGRTKDVTWSRENIVEHCKAFYPSPYSDTHMFCLLRVGMKSAVPR</sequence>
<dbReference type="OrthoDB" id="3244185at2759"/>
<accession>A0A9P3UTS5</accession>